<comment type="caution">
    <text evidence="1">The sequence shown here is derived from an EMBL/GenBank/DDBJ whole genome shotgun (WGS) entry which is preliminary data.</text>
</comment>
<gene>
    <name evidence="1" type="ORF">LCGC14_1598130</name>
</gene>
<dbReference type="EMBL" id="LAZR01012782">
    <property type="protein sequence ID" value="KKM25124.1"/>
    <property type="molecule type" value="Genomic_DNA"/>
</dbReference>
<reference evidence="1" key="1">
    <citation type="journal article" date="2015" name="Nature">
        <title>Complex archaea that bridge the gap between prokaryotes and eukaryotes.</title>
        <authorList>
            <person name="Spang A."/>
            <person name="Saw J.H."/>
            <person name="Jorgensen S.L."/>
            <person name="Zaremba-Niedzwiedzka K."/>
            <person name="Martijn J."/>
            <person name="Lind A.E."/>
            <person name="van Eijk R."/>
            <person name="Schleper C."/>
            <person name="Guy L."/>
            <person name="Ettema T.J."/>
        </authorList>
    </citation>
    <scope>NUCLEOTIDE SEQUENCE</scope>
</reference>
<proteinExistence type="predicted"/>
<accession>A0A0F9IYE3</accession>
<sequence length="170" mass="20323">MKNKWSKIWKTFNKWYVAKGCPDWASQKRQLTQLIRTEFPKTNTRKAWAYYQREFDEKCIRYGCCSWAQQQNIIKKYVTVLHDDDEDPADLYILSMVFSGIGSHFHTTVKNQYGTEFPNFYETGAFGTYKSAMRFIRSSINKFKKEFNKKSVNVKFESNETQVWFYKDGD</sequence>
<organism evidence="1">
    <name type="scientific">marine sediment metagenome</name>
    <dbReference type="NCBI Taxonomy" id="412755"/>
    <lineage>
        <taxon>unclassified sequences</taxon>
        <taxon>metagenomes</taxon>
        <taxon>ecological metagenomes</taxon>
    </lineage>
</organism>
<name>A0A0F9IYE3_9ZZZZ</name>
<evidence type="ECO:0000313" key="1">
    <source>
        <dbReference type="EMBL" id="KKM25124.1"/>
    </source>
</evidence>
<protein>
    <submittedName>
        <fullName evidence="1">Uncharacterized protein</fullName>
    </submittedName>
</protein>
<dbReference type="AlphaFoldDB" id="A0A0F9IYE3"/>